<proteinExistence type="predicted"/>
<feature type="transmembrane region" description="Helical" evidence="1">
    <location>
        <begin position="468"/>
        <end position="492"/>
    </location>
</feature>
<dbReference type="STRING" id="303698.A0A1V6SP62"/>
<protein>
    <recommendedName>
        <fullName evidence="2">DUF6536 domain-containing protein</fullName>
    </recommendedName>
</protein>
<feature type="transmembrane region" description="Helical" evidence="1">
    <location>
        <begin position="537"/>
        <end position="554"/>
    </location>
</feature>
<keyword evidence="1" id="KW-1133">Transmembrane helix</keyword>
<dbReference type="OrthoDB" id="5429634at2759"/>
<keyword evidence="1" id="KW-0472">Membrane</keyword>
<feature type="transmembrane region" description="Helical" evidence="1">
    <location>
        <begin position="38"/>
        <end position="59"/>
    </location>
</feature>
<keyword evidence="1" id="KW-0812">Transmembrane</keyword>
<accession>A0A1V6SP62</accession>
<dbReference type="PANTHER" id="PTHR35395:SF1">
    <property type="entry name" value="DUF6536 DOMAIN-CONTAINING PROTEIN"/>
    <property type="match status" value="1"/>
</dbReference>
<dbReference type="PANTHER" id="PTHR35395">
    <property type="entry name" value="DUF6536 DOMAIN-CONTAINING PROTEIN"/>
    <property type="match status" value="1"/>
</dbReference>
<feature type="transmembrane region" description="Helical" evidence="1">
    <location>
        <begin position="79"/>
        <end position="98"/>
    </location>
</feature>
<comment type="caution">
    <text evidence="3">The sequence shown here is derived from an EMBL/GenBank/DDBJ whole genome shotgun (WGS) entry which is preliminary data.</text>
</comment>
<dbReference type="InterPro" id="IPR046623">
    <property type="entry name" value="DUF6536"/>
</dbReference>
<dbReference type="AlphaFoldDB" id="A0A1V6SP62"/>
<dbReference type="Pfam" id="PF20163">
    <property type="entry name" value="DUF6536"/>
    <property type="match status" value="1"/>
</dbReference>
<organism evidence="3 4">
    <name type="scientific">Penicillium steckii</name>
    <dbReference type="NCBI Taxonomy" id="303698"/>
    <lineage>
        <taxon>Eukaryota</taxon>
        <taxon>Fungi</taxon>
        <taxon>Dikarya</taxon>
        <taxon>Ascomycota</taxon>
        <taxon>Pezizomycotina</taxon>
        <taxon>Eurotiomycetes</taxon>
        <taxon>Eurotiomycetidae</taxon>
        <taxon>Eurotiales</taxon>
        <taxon>Aspergillaceae</taxon>
        <taxon>Penicillium</taxon>
    </lineage>
</organism>
<evidence type="ECO:0000259" key="2">
    <source>
        <dbReference type="Pfam" id="PF20163"/>
    </source>
</evidence>
<reference evidence="4" key="1">
    <citation type="journal article" date="2017" name="Nat. Microbiol.">
        <title>Global analysis of biosynthetic gene clusters reveals vast potential of secondary metabolite production in Penicillium species.</title>
        <authorList>
            <person name="Nielsen J.C."/>
            <person name="Grijseels S."/>
            <person name="Prigent S."/>
            <person name="Ji B."/>
            <person name="Dainat J."/>
            <person name="Nielsen K.F."/>
            <person name="Frisvad J.C."/>
            <person name="Workman M."/>
            <person name="Nielsen J."/>
        </authorList>
    </citation>
    <scope>NUCLEOTIDE SEQUENCE [LARGE SCALE GENOMIC DNA]</scope>
    <source>
        <strain evidence="4">IBT 24891</strain>
    </source>
</reference>
<evidence type="ECO:0000256" key="1">
    <source>
        <dbReference type="SAM" id="Phobius"/>
    </source>
</evidence>
<feature type="transmembrane region" description="Helical" evidence="1">
    <location>
        <begin position="316"/>
        <end position="341"/>
    </location>
</feature>
<dbReference type="Proteomes" id="UP000191285">
    <property type="component" value="Unassembled WGS sequence"/>
</dbReference>
<feature type="transmembrane region" description="Helical" evidence="1">
    <location>
        <begin position="588"/>
        <end position="610"/>
    </location>
</feature>
<feature type="transmembrane region" description="Helical" evidence="1">
    <location>
        <begin position="145"/>
        <end position="162"/>
    </location>
</feature>
<sequence>MASDTIDLAAYDEQPRQEDGNSKPRSLSRIFEGWRLQISVSTAAATVILSINITSLLIIRAKFPLVHDSVSFYTGSCQVAGRLAIAAHFIINIMSTILQTASNFSMQCLNSPTREEVDVAHSKSIWLDIGTPSVRNIFRGSKAKGALWMLLALSSFPLHMIWNSAVFETKVTNQCAVVLATEDFTRGADWQIPSKFDNKTGYGAGFHDIIEHLQQQIIQNQLERLTVEACFQAYNTDILPSRSHLVIIANKSSIESPILGVWENEYNFTAVPFTWLFSSTHPMKSNRYYDDDTLYGDITLRTCYSQPVAEKCRANLVPLFMLLVIVANSIKIMSFILTLYITRRETPFCTLGDAIQSFLERPDVYTKGRCISAHHDYMKRAREQSEWSPRPPSSGDLWTGGCEFWFAALRKRHILAYTALLFVVLLVGGSWSAYKIEGDRGGSGLSLASSIDPDSSYDLIFNLSERRILSSFIIANIPQVMISYIYLGLNYIMTTMLAMREWCSYSAAVRMPPKGLRVSSPVPDTEQRSTYFLSMPFKWAIPLNIVILLVHWLVSEAYHLVQVESYTNNPRIAPAVFSEMYLCISYKLIWAIIIPIAGGSYTMLVAIGLFKMYPEGMPPAGICSASIAAACQPSRVQIDGSTVQFPNDLAHKKLKWGITQDPDETSGGIGHATFSADDVLPLKKGKLYA</sequence>
<evidence type="ECO:0000313" key="4">
    <source>
        <dbReference type="Proteomes" id="UP000191285"/>
    </source>
</evidence>
<evidence type="ECO:0000313" key="3">
    <source>
        <dbReference type="EMBL" id="OQE15658.1"/>
    </source>
</evidence>
<gene>
    <name evidence="3" type="ORF">PENSTE_c027G08766</name>
</gene>
<dbReference type="EMBL" id="MLKD01000027">
    <property type="protein sequence ID" value="OQE15658.1"/>
    <property type="molecule type" value="Genomic_DNA"/>
</dbReference>
<feature type="transmembrane region" description="Helical" evidence="1">
    <location>
        <begin position="414"/>
        <end position="434"/>
    </location>
</feature>
<keyword evidence="4" id="KW-1185">Reference proteome</keyword>
<name>A0A1V6SP62_9EURO</name>
<feature type="domain" description="DUF6536" evidence="2">
    <location>
        <begin position="34"/>
        <end position="185"/>
    </location>
</feature>